<protein>
    <recommendedName>
        <fullName evidence="2">sn-glycerol-3-phosphate transport system permease protein UgpE</fullName>
    </recommendedName>
</protein>
<feature type="transmembrane region" description="Helical" evidence="8">
    <location>
        <begin position="265"/>
        <end position="287"/>
    </location>
</feature>
<proteinExistence type="inferred from homology"/>
<evidence type="ECO:0000313" key="10">
    <source>
        <dbReference type="EMBL" id="PIW65857.1"/>
    </source>
</evidence>
<evidence type="ECO:0000256" key="6">
    <source>
        <dbReference type="ARBA" id="ARBA00022989"/>
    </source>
</evidence>
<evidence type="ECO:0000256" key="4">
    <source>
        <dbReference type="ARBA" id="ARBA00022475"/>
    </source>
</evidence>
<dbReference type="GO" id="GO:0055085">
    <property type="term" value="P:transmembrane transport"/>
    <property type="evidence" value="ECO:0007669"/>
    <property type="project" value="InterPro"/>
</dbReference>
<keyword evidence="6 8" id="KW-1133">Transmembrane helix</keyword>
<reference evidence="10 11" key="1">
    <citation type="submission" date="2017-09" db="EMBL/GenBank/DDBJ databases">
        <title>Depth-based differentiation of microbial function through sediment-hosted aquifers and enrichment of novel symbionts in the deep terrestrial subsurface.</title>
        <authorList>
            <person name="Probst A.J."/>
            <person name="Ladd B."/>
            <person name="Jarett J.K."/>
            <person name="Geller-Mcgrath D.E."/>
            <person name="Sieber C.M."/>
            <person name="Emerson J.B."/>
            <person name="Anantharaman K."/>
            <person name="Thomas B.C."/>
            <person name="Malmstrom R."/>
            <person name="Stieglmeier M."/>
            <person name="Klingl A."/>
            <person name="Woyke T."/>
            <person name="Ryan C.M."/>
            <person name="Banfield J.F."/>
        </authorList>
    </citation>
    <scope>NUCLEOTIDE SEQUENCE [LARGE SCALE GENOMIC DNA]</scope>
    <source>
        <strain evidence="10">CG12_big_fil_rev_8_21_14_0_65_43_15</strain>
    </source>
</reference>
<dbReference type="InterPro" id="IPR035906">
    <property type="entry name" value="MetI-like_sf"/>
</dbReference>
<organism evidence="10 11">
    <name type="scientific">Candidatus Taenaricola geysiri</name>
    <dbReference type="NCBI Taxonomy" id="1974752"/>
    <lineage>
        <taxon>Bacteria</taxon>
        <taxon>Pseudomonadati</taxon>
        <taxon>Candidatus Omnitrophota</taxon>
        <taxon>Candidatus Taenaricola</taxon>
    </lineage>
</organism>
<evidence type="ECO:0000256" key="1">
    <source>
        <dbReference type="ARBA" id="ARBA00004651"/>
    </source>
</evidence>
<keyword evidence="5 8" id="KW-0812">Transmembrane</keyword>
<name>A0A2J0LPV2_9BACT</name>
<keyword evidence="3 8" id="KW-0813">Transport</keyword>
<dbReference type="Pfam" id="PF00528">
    <property type="entry name" value="BPD_transp_1"/>
    <property type="match status" value="1"/>
</dbReference>
<feature type="domain" description="ABC transmembrane type-1" evidence="9">
    <location>
        <begin position="228"/>
        <end position="417"/>
    </location>
</feature>
<feature type="transmembrane region" description="Helical" evidence="8">
    <location>
        <begin position="396"/>
        <end position="417"/>
    </location>
</feature>
<dbReference type="Pfam" id="PF21582">
    <property type="entry name" value="CBM30"/>
    <property type="match status" value="1"/>
</dbReference>
<dbReference type="CDD" id="cd06261">
    <property type="entry name" value="TM_PBP2"/>
    <property type="match status" value="1"/>
</dbReference>
<dbReference type="GO" id="GO:0005886">
    <property type="term" value="C:plasma membrane"/>
    <property type="evidence" value="ECO:0007669"/>
    <property type="project" value="UniProtKB-SubCell"/>
</dbReference>
<dbReference type="PANTHER" id="PTHR43744">
    <property type="entry name" value="ABC TRANSPORTER PERMEASE PROTEIN MG189-RELATED-RELATED"/>
    <property type="match status" value="1"/>
</dbReference>
<feature type="transmembrane region" description="Helical" evidence="8">
    <location>
        <begin position="227"/>
        <end position="253"/>
    </location>
</feature>
<dbReference type="SUPFAM" id="SSF49785">
    <property type="entry name" value="Galactose-binding domain-like"/>
    <property type="match status" value="1"/>
</dbReference>
<dbReference type="InterPro" id="IPR008979">
    <property type="entry name" value="Galactose-bd-like_sf"/>
</dbReference>
<evidence type="ECO:0000256" key="2">
    <source>
        <dbReference type="ARBA" id="ARBA00020515"/>
    </source>
</evidence>
<gene>
    <name evidence="10" type="ORF">COW11_06390</name>
</gene>
<sequence length="432" mass="47975">MVNKNSSVLIASIIVLTIMLILTMIPLGLMFYTSIKTGGTLFESVENILVADFDIGSTNSIGGPIATRQAQQAAITTEFIDDKIRSGRFLSIKADTSKGGDAVFWTRLGQDVRKFDTLEFSCRGASGGEKFFIGLEDVKGRAAEVAVDKYMPGGLKTSWQKIIIPLKDFDILKINPDLREKIAENFYIKFSPGASYAVEMDDLRFDFKKFTFNNYIDVLISGPFGRYFFNSIFITFCVVTGNMIFSSMVGYAFARKEFPFKKSIFMIVIGSLMIPTQVIMVPVFILIKNLGWLNTYWALTLPALLCPFNIFLMRQYISKLPISLEEAARIDGCSDFGIFFRVVLPLARPALAVIGINAFMGSWNTFLYPFILTNTPQMRTLPVGLALYKSLQGVDWVHLMAGSSITALPVIIVFLIFQKNIIAGLTAGATKG</sequence>
<evidence type="ECO:0000256" key="3">
    <source>
        <dbReference type="ARBA" id="ARBA00022448"/>
    </source>
</evidence>
<dbReference type="PANTHER" id="PTHR43744:SF8">
    <property type="entry name" value="SN-GLYCEROL-3-PHOSPHATE TRANSPORT SYSTEM PERMEASE PROTEIN UGPE"/>
    <property type="match status" value="1"/>
</dbReference>
<dbReference type="AlphaFoldDB" id="A0A2J0LPV2"/>
<feature type="transmembrane region" description="Helical" evidence="8">
    <location>
        <begin position="7"/>
        <end position="32"/>
    </location>
</feature>
<dbReference type="PROSITE" id="PS50928">
    <property type="entry name" value="ABC_TM1"/>
    <property type="match status" value="1"/>
</dbReference>
<dbReference type="Gene3D" id="1.10.3720.10">
    <property type="entry name" value="MetI-like"/>
    <property type="match status" value="1"/>
</dbReference>
<keyword evidence="4" id="KW-1003">Cell membrane</keyword>
<dbReference type="InterPro" id="IPR000515">
    <property type="entry name" value="MetI-like"/>
</dbReference>
<comment type="caution">
    <text evidence="10">The sequence shown here is derived from an EMBL/GenBank/DDBJ whole genome shotgun (WGS) entry which is preliminary data.</text>
</comment>
<dbReference type="Proteomes" id="UP000231267">
    <property type="component" value="Unassembled WGS sequence"/>
</dbReference>
<evidence type="ECO:0000256" key="7">
    <source>
        <dbReference type="ARBA" id="ARBA00023136"/>
    </source>
</evidence>
<dbReference type="InterPro" id="IPR048758">
    <property type="entry name" value="CBM30"/>
</dbReference>
<comment type="subcellular location">
    <subcellularLocation>
        <location evidence="1 8">Cell membrane</location>
        <topology evidence="1 8">Multi-pass membrane protein</topology>
    </subcellularLocation>
</comment>
<feature type="transmembrane region" description="Helical" evidence="8">
    <location>
        <begin position="350"/>
        <end position="371"/>
    </location>
</feature>
<evidence type="ECO:0000259" key="9">
    <source>
        <dbReference type="PROSITE" id="PS50928"/>
    </source>
</evidence>
<evidence type="ECO:0000256" key="5">
    <source>
        <dbReference type="ARBA" id="ARBA00022692"/>
    </source>
</evidence>
<dbReference type="SUPFAM" id="SSF161098">
    <property type="entry name" value="MetI-like"/>
    <property type="match status" value="1"/>
</dbReference>
<evidence type="ECO:0000313" key="11">
    <source>
        <dbReference type="Proteomes" id="UP000231267"/>
    </source>
</evidence>
<dbReference type="EMBL" id="PFGP01000139">
    <property type="protein sequence ID" value="PIW65857.1"/>
    <property type="molecule type" value="Genomic_DNA"/>
</dbReference>
<feature type="transmembrane region" description="Helical" evidence="8">
    <location>
        <begin position="293"/>
        <end position="312"/>
    </location>
</feature>
<accession>A0A2J0LPV2</accession>
<keyword evidence="7 8" id="KW-0472">Membrane</keyword>
<comment type="similarity">
    <text evidence="8">Belongs to the binding-protein-dependent transport system permease family.</text>
</comment>
<evidence type="ECO:0000256" key="8">
    <source>
        <dbReference type="RuleBase" id="RU363032"/>
    </source>
</evidence>